<sequence length="400" mass="46912">MKRLMIMAISCVIMSVPTSAQRKQIGEARTILKSGKNLEQAEKLMTDLLKDSANQQNVRIYDIWLQAVEKQYLALNEKMYIKQKVDTAAFFNLAKRMFVVAEKLDSIDAKPDKNGKSHPEYRKDNAAKMNTYRPNIYYGGAHHLKKGDFKSALDFFEMYLDCDRQPLFTGYDYMYKDPKMGEVAYWATYCGYRLNDPVLVLRHAATAQRDEQKLEYTLQYMAEAWDKLDDDSMHIATLWQGFKKYPQSNYFFPRLMDIYNSRGNFQMADSVVNMALANDSVNELYLFAKSTVMLNMKKYSDCLRYCDQLIEVNPEQPDVYYTAGIACLNIAQNMDPRKNKKQILKMYDKARPYMEKYRELAPQELDKWATALYRIYFNLNMGKQFDEIDKLLKKQEATKK</sequence>
<proteinExistence type="predicted"/>
<dbReference type="EMBL" id="SUYC01000001">
    <property type="protein sequence ID" value="MBE6269672.1"/>
    <property type="molecule type" value="Genomic_DNA"/>
</dbReference>
<dbReference type="AlphaFoldDB" id="A0A9D5S939"/>
<dbReference type="Gene3D" id="1.25.40.10">
    <property type="entry name" value="Tetratricopeptide repeat domain"/>
    <property type="match status" value="1"/>
</dbReference>
<dbReference type="Proteomes" id="UP000806522">
    <property type="component" value="Unassembled WGS sequence"/>
</dbReference>
<dbReference type="SUPFAM" id="SSF48452">
    <property type="entry name" value="TPR-like"/>
    <property type="match status" value="1"/>
</dbReference>
<reference evidence="1" key="1">
    <citation type="submission" date="2019-04" db="EMBL/GenBank/DDBJ databases">
        <title>Evolution of Biomass-Degrading Anaerobic Consortia Revealed by Metagenomics.</title>
        <authorList>
            <person name="Peng X."/>
        </authorList>
    </citation>
    <scope>NUCLEOTIDE SEQUENCE</scope>
    <source>
        <strain evidence="1">SIG140</strain>
    </source>
</reference>
<accession>A0A9D5S939</accession>
<protein>
    <submittedName>
        <fullName evidence="1">DUF3808 domain-containing protein</fullName>
    </submittedName>
</protein>
<evidence type="ECO:0000313" key="2">
    <source>
        <dbReference type="Proteomes" id="UP000806522"/>
    </source>
</evidence>
<organism evidence="1 2">
    <name type="scientific">Xylanibacter ruminicola</name>
    <name type="common">Prevotella ruminicola</name>
    <dbReference type="NCBI Taxonomy" id="839"/>
    <lineage>
        <taxon>Bacteria</taxon>
        <taxon>Pseudomonadati</taxon>
        <taxon>Bacteroidota</taxon>
        <taxon>Bacteroidia</taxon>
        <taxon>Bacteroidales</taxon>
        <taxon>Prevotellaceae</taxon>
        <taxon>Xylanibacter</taxon>
    </lineage>
</organism>
<name>A0A9D5S939_XYLRU</name>
<evidence type="ECO:0000313" key="1">
    <source>
        <dbReference type="EMBL" id="MBE6269672.1"/>
    </source>
</evidence>
<dbReference type="InterPro" id="IPR011990">
    <property type="entry name" value="TPR-like_helical_dom_sf"/>
</dbReference>
<gene>
    <name evidence="1" type="ORF">E7101_01810</name>
</gene>
<comment type="caution">
    <text evidence="1">The sequence shown here is derived from an EMBL/GenBank/DDBJ whole genome shotgun (WGS) entry which is preliminary data.</text>
</comment>